<gene>
    <name evidence="2" type="ORF">GCM10022232_58560</name>
</gene>
<accession>A0ABP7SD85</accession>
<organism evidence="2 3">
    <name type="scientific">Streptomyces plumbiresistens</name>
    <dbReference type="NCBI Taxonomy" id="511811"/>
    <lineage>
        <taxon>Bacteria</taxon>
        <taxon>Bacillati</taxon>
        <taxon>Actinomycetota</taxon>
        <taxon>Actinomycetes</taxon>
        <taxon>Kitasatosporales</taxon>
        <taxon>Streptomycetaceae</taxon>
        <taxon>Streptomyces</taxon>
    </lineage>
</organism>
<dbReference type="EMBL" id="BAAAZX010000018">
    <property type="protein sequence ID" value="GAA4009976.1"/>
    <property type="molecule type" value="Genomic_DNA"/>
</dbReference>
<proteinExistence type="predicted"/>
<evidence type="ECO:0000313" key="3">
    <source>
        <dbReference type="Proteomes" id="UP001500456"/>
    </source>
</evidence>
<name>A0ABP7SD85_9ACTN</name>
<protein>
    <submittedName>
        <fullName evidence="2">Uncharacterized protein</fullName>
    </submittedName>
</protein>
<feature type="region of interest" description="Disordered" evidence="1">
    <location>
        <begin position="217"/>
        <end position="236"/>
    </location>
</feature>
<feature type="compositionally biased region" description="Low complexity" evidence="1">
    <location>
        <begin position="218"/>
        <end position="236"/>
    </location>
</feature>
<evidence type="ECO:0000256" key="1">
    <source>
        <dbReference type="SAM" id="MobiDB-lite"/>
    </source>
</evidence>
<dbReference type="Proteomes" id="UP001500456">
    <property type="component" value="Unassembled WGS sequence"/>
</dbReference>
<reference evidence="3" key="1">
    <citation type="journal article" date="2019" name="Int. J. Syst. Evol. Microbiol.">
        <title>The Global Catalogue of Microorganisms (GCM) 10K type strain sequencing project: providing services to taxonomists for standard genome sequencing and annotation.</title>
        <authorList>
            <consortium name="The Broad Institute Genomics Platform"/>
            <consortium name="The Broad Institute Genome Sequencing Center for Infectious Disease"/>
            <person name="Wu L."/>
            <person name="Ma J."/>
        </authorList>
    </citation>
    <scope>NUCLEOTIDE SEQUENCE [LARGE SCALE GENOMIC DNA]</scope>
    <source>
        <strain evidence="3">JCM 16924</strain>
    </source>
</reference>
<evidence type="ECO:0000313" key="2">
    <source>
        <dbReference type="EMBL" id="GAA4009976.1"/>
    </source>
</evidence>
<sequence length="236" mass="25702">MAFADRFLTLGRDAHSGEVLARGGDPEAHSILQRTGFVPVVRLHETYHRLPIGLDIAEEERLATRAVARLRAVRYHVDADDAFDTETREAHYQPLGSLVADLAERIREATTSDEVADALTELTASHDGVLIALGEVLTATAAFYQGLGQAPDPHTAKRLQYLGEHRLGVIRSDLTHMRNDLADRHQNHPQRRACTADVGPDEHEASAICACPAPPPRLTTSPAAAPTAAATAHRRR</sequence>
<dbReference type="RefSeq" id="WP_345567347.1">
    <property type="nucleotide sequence ID" value="NZ_BAAAZX010000018.1"/>
</dbReference>
<comment type="caution">
    <text evidence="2">The sequence shown here is derived from an EMBL/GenBank/DDBJ whole genome shotgun (WGS) entry which is preliminary data.</text>
</comment>
<keyword evidence="3" id="KW-1185">Reference proteome</keyword>